<proteinExistence type="predicted"/>
<evidence type="ECO:0000313" key="3">
    <source>
        <dbReference type="Proteomes" id="UP000038045"/>
    </source>
</evidence>
<name>A0A0N4ZXA4_PARTI</name>
<evidence type="ECO:0000256" key="2">
    <source>
        <dbReference type="SAM" id="SignalP"/>
    </source>
</evidence>
<organism evidence="3 4">
    <name type="scientific">Parastrongyloides trichosuri</name>
    <name type="common">Possum-specific nematode worm</name>
    <dbReference type="NCBI Taxonomy" id="131310"/>
    <lineage>
        <taxon>Eukaryota</taxon>
        <taxon>Metazoa</taxon>
        <taxon>Ecdysozoa</taxon>
        <taxon>Nematoda</taxon>
        <taxon>Chromadorea</taxon>
        <taxon>Rhabditida</taxon>
        <taxon>Tylenchina</taxon>
        <taxon>Panagrolaimomorpha</taxon>
        <taxon>Strongyloidoidea</taxon>
        <taxon>Strongyloididae</taxon>
        <taxon>Parastrongyloides</taxon>
    </lineage>
</organism>
<evidence type="ECO:0000313" key="4">
    <source>
        <dbReference type="WBParaSite" id="PTRK_0001331800.1"/>
    </source>
</evidence>
<dbReference type="WBParaSite" id="PTRK_0001331800.1">
    <property type="protein sequence ID" value="PTRK_0001331800.1"/>
    <property type="gene ID" value="PTRK_0001331800"/>
</dbReference>
<protein>
    <submittedName>
        <fullName evidence="4">Uncharacterized protein</fullName>
    </submittedName>
</protein>
<dbReference type="AlphaFoldDB" id="A0A0N4ZXA4"/>
<keyword evidence="2" id="KW-0732">Signal</keyword>
<feature type="signal peptide" evidence="2">
    <location>
        <begin position="1"/>
        <end position="18"/>
    </location>
</feature>
<keyword evidence="3" id="KW-1185">Reference proteome</keyword>
<evidence type="ECO:0000256" key="1">
    <source>
        <dbReference type="SAM" id="MobiDB-lite"/>
    </source>
</evidence>
<dbReference type="Proteomes" id="UP000038045">
    <property type="component" value="Unplaced"/>
</dbReference>
<reference evidence="4" key="1">
    <citation type="submission" date="2017-02" db="UniProtKB">
        <authorList>
            <consortium name="WormBaseParasite"/>
        </authorList>
    </citation>
    <scope>IDENTIFICATION</scope>
</reference>
<feature type="region of interest" description="Disordered" evidence="1">
    <location>
        <begin position="77"/>
        <end position="101"/>
    </location>
</feature>
<accession>A0A0N4ZXA4</accession>
<feature type="chain" id="PRO_5005892354" evidence="2">
    <location>
        <begin position="19"/>
        <end position="109"/>
    </location>
</feature>
<sequence>MIYKFWFLLLIIVCQVGKNTIYGKSGNIESLEALVEALGDNKDLIEIKEITLKKLRYQKHFENKYSNGFPHEGKIVKKHKRRSLNTTNKVDKGNGKNQVMLTKPYWPWP</sequence>